<feature type="transmembrane region" description="Helical" evidence="1">
    <location>
        <begin position="333"/>
        <end position="354"/>
    </location>
</feature>
<evidence type="ECO:0000313" key="4">
    <source>
        <dbReference type="Proteomes" id="UP000224563"/>
    </source>
</evidence>
<dbReference type="InterPro" id="IPR002656">
    <property type="entry name" value="Acyl_transf_3_dom"/>
</dbReference>
<dbReference type="PANTHER" id="PTHR37312:SF1">
    <property type="entry name" value="MEMBRANE-BOUND ACYLTRANSFERASE YKRP-RELATED"/>
    <property type="match status" value="1"/>
</dbReference>
<protein>
    <recommendedName>
        <fullName evidence="2">Acyltransferase 3 domain-containing protein</fullName>
    </recommendedName>
</protein>
<sequence>MCINSFIDCNGDSSLKRYNSRYKFIDVAKGIGIILVLMGHFFIYRSPVTQVIYSFHMPLFFILSGIFLKGPDVDNEGIRGVGRYVWKKTKRLGLMYVLFFVLSVAAVAVFDRKTYPLKRIIRAFLGERLRTFHVGPIWFLLALYIIVLIYGFLYVCKCSKWNSWVKLILMQVLLFGAYRLPEYMERFGWSFAPLFINVIPMGLFFVLLGICFRKEILEIPSVSIGTRCIITVVAVVLTFVLSFRYLGFMEFMTGGFGDDLFIFMFAAIVGSIAIVFGSSLLANHWPGTALAYVGKHTMVLLGLHRIVSYYCAKIFYAIFKIKIAPAISLPDRYAFLWTIFILLVILGADAFIHWGAAKYKEIIRICVQQ</sequence>
<feature type="transmembrane region" description="Helical" evidence="1">
    <location>
        <begin position="224"/>
        <end position="248"/>
    </location>
</feature>
<feature type="transmembrane region" description="Helical" evidence="1">
    <location>
        <begin position="24"/>
        <end position="44"/>
    </location>
</feature>
<evidence type="ECO:0000256" key="1">
    <source>
        <dbReference type="SAM" id="Phobius"/>
    </source>
</evidence>
<dbReference type="Pfam" id="PF01757">
    <property type="entry name" value="Acyl_transf_3"/>
    <property type="match status" value="1"/>
</dbReference>
<keyword evidence="4" id="KW-1185">Reference proteome</keyword>
<dbReference type="Proteomes" id="UP000224563">
    <property type="component" value="Unassembled WGS sequence"/>
</dbReference>
<evidence type="ECO:0000313" key="3">
    <source>
        <dbReference type="EMBL" id="PHU38203.1"/>
    </source>
</evidence>
<proteinExistence type="predicted"/>
<feature type="transmembrane region" description="Helical" evidence="1">
    <location>
        <begin position="306"/>
        <end position="327"/>
    </location>
</feature>
<keyword evidence="1" id="KW-0472">Membrane</keyword>
<comment type="caution">
    <text evidence="3">The sequence shown here is derived from an EMBL/GenBank/DDBJ whole genome shotgun (WGS) entry which is preliminary data.</text>
</comment>
<keyword evidence="1" id="KW-1133">Transmembrane helix</keyword>
<dbReference type="AlphaFoldDB" id="A0A2G3E553"/>
<keyword evidence="1" id="KW-0812">Transmembrane</keyword>
<feature type="transmembrane region" description="Helical" evidence="1">
    <location>
        <begin position="92"/>
        <end position="110"/>
    </location>
</feature>
<feature type="transmembrane region" description="Helical" evidence="1">
    <location>
        <begin position="137"/>
        <end position="156"/>
    </location>
</feature>
<feature type="transmembrane region" description="Helical" evidence="1">
    <location>
        <begin position="163"/>
        <end position="181"/>
    </location>
</feature>
<evidence type="ECO:0000259" key="2">
    <source>
        <dbReference type="Pfam" id="PF01757"/>
    </source>
</evidence>
<organism evidence="3 4">
    <name type="scientific">Agathobacter ruminis</name>
    <dbReference type="NCBI Taxonomy" id="1712665"/>
    <lineage>
        <taxon>Bacteria</taxon>
        <taxon>Bacillati</taxon>
        <taxon>Bacillota</taxon>
        <taxon>Clostridia</taxon>
        <taxon>Lachnospirales</taxon>
        <taxon>Lachnospiraceae</taxon>
        <taxon>Agathobacter</taxon>
    </lineage>
</organism>
<feature type="domain" description="Acyltransferase 3" evidence="2">
    <location>
        <begin position="23"/>
        <end position="344"/>
    </location>
</feature>
<feature type="transmembrane region" description="Helical" evidence="1">
    <location>
        <begin position="50"/>
        <end position="71"/>
    </location>
</feature>
<reference evidence="3 4" key="2">
    <citation type="submission" date="2017-10" db="EMBL/GenBank/DDBJ databases">
        <authorList>
            <person name="Banno H."/>
            <person name="Chua N.-H."/>
        </authorList>
    </citation>
    <scope>NUCLEOTIDE SEQUENCE [LARGE SCALE GENOMIC DNA]</scope>
    <source>
        <strain evidence="3 4">JK623</strain>
    </source>
</reference>
<dbReference type="EMBL" id="PDYG01000014">
    <property type="protein sequence ID" value="PHU38203.1"/>
    <property type="molecule type" value="Genomic_DNA"/>
</dbReference>
<feature type="transmembrane region" description="Helical" evidence="1">
    <location>
        <begin position="260"/>
        <end position="285"/>
    </location>
</feature>
<dbReference type="GO" id="GO:0016747">
    <property type="term" value="F:acyltransferase activity, transferring groups other than amino-acyl groups"/>
    <property type="evidence" value="ECO:0007669"/>
    <property type="project" value="InterPro"/>
</dbReference>
<reference evidence="3 4" key="1">
    <citation type="submission" date="2017-10" db="EMBL/GenBank/DDBJ databases">
        <title>Resolving the taxonomy of Roseburia spp., Eubacterium rectale and Agathobacter spp. through phylogenomic analysis.</title>
        <authorList>
            <person name="Sheridan P.O."/>
            <person name="Walker A.W."/>
            <person name="Duncan S.H."/>
            <person name="Scott K.P."/>
            <person name="Toole P.W.O."/>
            <person name="Luis P."/>
            <person name="Flint H.J."/>
        </authorList>
    </citation>
    <scope>NUCLEOTIDE SEQUENCE [LARGE SCALE GENOMIC DNA]</scope>
    <source>
        <strain evidence="3 4">JK623</strain>
    </source>
</reference>
<dbReference type="InterPro" id="IPR052734">
    <property type="entry name" value="Nod_factor_acetyltransferase"/>
</dbReference>
<name>A0A2G3E553_9FIRM</name>
<feature type="transmembrane region" description="Helical" evidence="1">
    <location>
        <begin position="187"/>
        <end position="212"/>
    </location>
</feature>
<gene>
    <name evidence="3" type="ORF">CSX02_04115</name>
</gene>
<accession>A0A2G3E553</accession>
<dbReference type="PANTHER" id="PTHR37312">
    <property type="entry name" value="MEMBRANE-BOUND ACYLTRANSFERASE YKRP-RELATED"/>
    <property type="match status" value="1"/>
</dbReference>